<dbReference type="Gene3D" id="1.10.630.10">
    <property type="entry name" value="Cytochrome P450"/>
    <property type="match status" value="1"/>
</dbReference>
<dbReference type="Pfam" id="PF00067">
    <property type="entry name" value="p450"/>
    <property type="match status" value="1"/>
</dbReference>
<keyword evidence="4" id="KW-1185">Reference proteome</keyword>
<name>A0A804LCY5_MAIZE</name>
<dbReference type="Gramene" id="Zm00001eb002360_T001">
    <property type="protein sequence ID" value="Zm00001eb002360_P001"/>
    <property type="gene ID" value="Zm00001eb002360"/>
</dbReference>
<organism evidence="3 4">
    <name type="scientific">Zea mays</name>
    <name type="common">Maize</name>
    <dbReference type="NCBI Taxonomy" id="4577"/>
    <lineage>
        <taxon>Eukaryota</taxon>
        <taxon>Viridiplantae</taxon>
        <taxon>Streptophyta</taxon>
        <taxon>Embryophyta</taxon>
        <taxon>Tracheophyta</taxon>
        <taxon>Spermatophyta</taxon>
        <taxon>Magnoliopsida</taxon>
        <taxon>Liliopsida</taxon>
        <taxon>Poales</taxon>
        <taxon>Poaceae</taxon>
        <taxon>PACMAD clade</taxon>
        <taxon>Panicoideae</taxon>
        <taxon>Andropogonodae</taxon>
        <taxon>Andropogoneae</taxon>
        <taxon>Tripsacinae</taxon>
        <taxon>Zea</taxon>
    </lineage>
</organism>
<dbReference type="InParanoid" id="A0A804LCY5"/>
<evidence type="ECO:0000313" key="4">
    <source>
        <dbReference type="Proteomes" id="UP000007305"/>
    </source>
</evidence>
<evidence type="ECO:0000256" key="1">
    <source>
        <dbReference type="ARBA" id="ARBA00022723"/>
    </source>
</evidence>
<keyword evidence="1" id="KW-0479">Metal-binding</keyword>
<dbReference type="GO" id="GO:0016705">
    <property type="term" value="F:oxidoreductase activity, acting on paired donors, with incorporation or reduction of molecular oxygen"/>
    <property type="evidence" value="ECO:0007669"/>
    <property type="project" value="InterPro"/>
</dbReference>
<sequence>MLPCLMPINVPGTNYSKGLQARKKLVAMLRQMIADRRSSGCTRDDMLDALLSGNEGTRAKLSDDQIIDLLITLIYSGYETVSTTSMMAVKYLSDNPKALGQIRKEHLDIRKAKSPEDPLDWNDYKSMTFTKAIELPLHSTDASGSSTIVGEEGDYYNSGMRHGSPTLGVVEALDATRATAVTAEEAHTTAKEMEKKTATTAKLAAIAMDKLGFVVVAVASQWHIAIWL</sequence>
<keyword evidence="2" id="KW-0408">Iron</keyword>
<evidence type="ECO:0000256" key="2">
    <source>
        <dbReference type="ARBA" id="ARBA00023004"/>
    </source>
</evidence>
<accession>A0A804LCY5</accession>
<reference evidence="4" key="1">
    <citation type="submission" date="2015-12" db="EMBL/GenBank/DDBJ databases">
        <title>Update maize B73 reference genome by single molecule sequencing technologies.</title>
        <authorList>
            <consortium name="Maize Genome Sequencing Project"/>
            <person name="Ware D."/>
        </authorList>
    </citation>
    <scope>NUCLEOTIDE SEQUENCE [LARGE SCALE GENOMIC DNA]</scope>
    <source>
        <strain evidence="4">cv. B73</strain>
    </source>
</reference>
<dbReference type="AlphaFoldDB" id="A0A804LCY5"/>
<dbReference type="Proteomes" id="UP000007305">
    <property type="component" value="Chromosome 1"/>
</dbReference>
<evidence type="ECO:0000313" key="3">
    <source>
        <dbReference type="EnsemblPlants" id="Zm00001eb002360_P001"/>
    </source>
</evidence>
<reference evidence="3" key="2">
    <citation type="submission" date="2019-07" db="EMBL/GenBank/DDBJ databases">
        <authorList>
            <person name="Seetharam A."/>
            <person name="Woodhouse M."/>
            <person name="Cannon E."/>
        </authorList>
    </citation>
    <scope>NUCLEOTIDE SEQUENCE [LARGE SCALE GENOMIC DNA]</scope>
    <source>
        <strain evidence="3">cv. B73</strain>
    </source>
</reference>
<dbReference type="GO" id="GO:0004497">
    <property type="term" value="F:monooxygenase activity"/>
    <property type="evidence" value="ECO:0000318"/>
    <property type="project" value="GO_Central"/>
</dbReference>
<dbReference type="InterPro" id="IPR001128">
    <property type="entry name" value="Cyt_P450"/>
</dbReference>
<proteinExistence type="predicted"/>
<dbReference type="PANTHER" id="PTHR24286:SF169">
    <property type="entry name" value="CYTOCHROME P450 85A1"/>
    <property type="match status" value="1"/>
</dbReference>
<dbReference type="GO" id="GO:0016132">
    <property type="term" value="P:brassinosteroid biosynthetic process"/>
    <property type="evidence" value="ECO:0000318"/>
    <property type="project" value="GO_Central"/>
</dbReference>
<dbReference type="GO" id="GO:0010268">
    <property type="term" value="P:brassinosteroid homeostasis"/>
    <property type="evidence" value="ECO:0000318"/>
    <property type="project" value="GO_Central"/>
</dbReference>
<dbReference type="GO" id="GO:0020037">
    <property type="term" value="F:heme binding"/>
    <property type="evidence" value="ECO:0007669"/>
    <property type="project" value="InterPro"/>
</dbReference>
<dbReference type="EnsemblPlants" id="Zm00001eb002360_T001">
    <property type="protein sequence ID" value="Zm00001eb002360_P001"/>
    <property type="gene ID" value="Zm00001eb002360"/>
</dbReference>
<dbReference type="SUPFAM" id="SSF48264">
    <property type="entry name" value="Cytochrome P450"/>
    <property type="match status" value="1"/>
</dbReference>
<reference evidence="3" key="3">
    <citation type="submission" date="2021-05" db="UniProtKB">
        <authorList>
            <consortium name="EnsemblPlants"/>
        </authorList>
    </citation>
    <scope>IDENTIFICATION</scope>
    <source>
        <strain evidence="3">cv. B73</strain>
    </source>
</reference>
<dbReference type="GO" id="GO:0005506">
    <property type="term" value="F:iron ion binding"/>
    <property type="evidence" value="ECO:0007669"/>
    <property type="project" value="InterPro"/>
</dbReference>
<dbReference type="PANTHER" id="PTHR24286">
    <property type="entry name" value="CYTOCHROME P450 26"/>
    <property type="match status" value="1"/>
</dbReference>
<protein>
    <submittedName>
        <fullName evidence="3">Uncharacterized protein</fullName>
    </submittedName>
</protein>
<dbReference type="InterPro" id="IPR036396">
    <property type="entry name" value="Cyt_P450_sf"/>
</dbReference>